<keyword evidence="7" id="KW-1185">Reference proteome</keyword>
<dbReference type="GO" id="GO:0032259">
    <property type="term" value="P:methylation"/>
    <property type="evidence" value="ECO:0007669"/>
    <property type="project" value="UniProtKB-KW"/>
</dbReference>
<dbReference type="Gene3D" id="1.25.40.10">
    <property type="entry name" value="Tetratricopeptide repeat domain"/>
    <property type="match status" value="1"/>
</dbReference>
<gene>
    <name evidence="4" type="ORF">C1SCF055_LOCUS31095</name>
</gene>
<dbReference type="GO" id="GO:0003676">
    <property type="term" value="F:nucleic acid binding"/>
    <property type="evidence" value="ECO:0007669"/>
    <property type="project" value="InterPro"/>
</dbReference>
<dbReference type="PROSITE" id="PS00092">
    <property type="entry name" value="N6_MTASE"/>
    <property type="match status" value="1"/>
</dbReference>
<dbReference type="InterPro" id="IPR029063">
    <property type="entry name" value="SAM-dependent_MTases_sf"/>
</dbReference>
<dbReference type="SUPFAM" id="SSF48452">
    <property type="entry name" value="TPR-like"/>
    <property type="match status" value="1"/>
</dbReference>
<dbReference type="GO" id="GO:0005739">
    <property type="term" value="C:mitochondrion"/>
    <property type="evidence" value="ECO:0007669"/>
    <property type="project" value="TreeGrafter"/>
</dbReference>
<dbReference type="InterPro" id="IPR050320">
    <property type="entry name" value="N5-glutamine_MTase"/>
</dbReference>
<dbReference type="InterPro" id="IPR002052">
    <property type="entry name" value="DNA_methylase_N6_adenine_CS"/>
</dbReference>
<evidence type="ECO:0000256" key="1">
    <source>
        <dbReference type="ARBA" id="ARBA00022737"/>
    </source>
</evidence>
<name>A0A9P1G8Y5_9DINO</name>
<organism evidence="4">
    <name type="scientific">Cladocopium goreaui</name>
    <dbReference type="NCBI Taxonomy" id="2562237"/>
    <lineage>
        <taxon>Eukaryota</taxon>
        <taxon>Sar</taxon>
        <taxon>Alveolata</taxon>
        <taxon>Dinophyceae</taxon>
        <taxon>Suessiales</taxon>
        <taxon>Symbiodiniaceae</taxon>
        <taxon>Cladocopium</taxon>
    </lineage>
</organism>
<feature type="repeat" description="TPR" evidence="3">
    <location>
        <begin position="8"/>
        <end position="41"/>
    </location>
</feature>
<dbReference type="PROSITE" id="PS50005">
    <property type="entry name" value="TPR"/>
    <property type="match status" value="1"/>
</dbReference>
<evidence type="ECO:0000313" key="7">
    <source>
        <dbReference type="Proteomes" id="UP001152797"/>
    </source>
</evidence>
<dbReference type="GO" id="GO:0008168">
    <property type="term" value="F:methyltransferase activity"/>
    <property type="evidence" value="ECO:0007669"/>
    <property type="project" value="UniProtKB-KW"/>
</dbReference>
<dbReference type="EMBL" id="CAMXCT020003613">
    <property type="protein sequence ID" value="CAL1158740.1"/>
    <property type="molecule type" value="Genomic_DNA"/>
</dbReference>
<evidence type="ECO:0000256" key="3">
    <source>
        <dbReference type="PROSITE-ProRule" id="PRU00339"/>
    </source>
</evidence>
<comment type="caution">
    <text evidence="4">The sequence shown here is derived from an EMBL/GenBank/DDBJ whole genome shotgun (WGS) entry which is preliminary data.</text>
</comment>
<reference evidence="4" key="1">
    <citation type="submission" date="2022-10" db="EMBL/GenBank/DDBJ databases">
        <authorList>
            <person name="Chen Y."/>
            <person name="Dougan E. K."/>
            <person name="Chan C."/>
            <person name="Rhodes N."/>
            <person name="Thang M."/>
        </authorList>
    </citation>
    <scope>NUCLEOTIDE SEQUENCE</scope>
</reference>
<dbReference type="Proteomes" id="UP001152797">
    <property type="component" value="Unassembled WGS sequence"/>
</dbReference>
<reference evidence="5" key="2">
    <citation type="submission" date="2024-04" db="EMBL/GenBank/DDBJ databases">
        <authorList>
            <person name="Chen Y."/>
            <person name="Shah S."/>
            <person name="Dougan E. K."/>
            <person name="Thang M."/>
            <person name="Chan C."/>
        </authorList>
    </citation>
    <scope>NUCLEOTIDE SEQUENCE [LARGE SCALE GENOMIC DNA]</scope>
</reference>
<dbReference type="AlphaFoldDB" id="A0A9P1G8Y5"/>
<dbReference type="EMBL" id="CAMXCT010003613">
    <property type="protein sequence ID" value="CAI4005365.1"/>
    <property type="molecule type" value="Genomic_DNA"/>
</dbReference>
<dbReference type="SUPFAM" id="SSF53335">
    <property type="entry name" value="S-adenosyl-L-methionine-dependent methyltransferases"/>
    <property type="match status" value="1"/>
</dbReference>
<dbReference type="InterPro" id="IPR013105">
    <property type="entry name" value="TPR_2"/>
</dbReference>
<dbReference type="InterPro" id="IPR019734">
    <property type="entry name" value="TPR_rpt"/>
</dbReference>
<sequence>MEAIQTDPDALFNRGNQLDDEGRYDEAIEAYRQSASISGERGRVPQDVLLNLGFSLRSAGRCLEASETWREALNQELVSHGGQGADSHVLRQRAVLLASGRVDFAASEKMAKALRMLNAFGLGSVLPEGATGNELHRLRFEEWSSMADGSVSFARVLAGLLCVGEAWPKAAVDALGNSVGALIEVGLLEEVLPGFLVANMQVYPFQGFLLLTDWPSVTVGPAEPVMAIGTDSLELCLALGKFDGLAGQRVLDLCCGSGVAALHALRCGATEAVAVDLSQRACDVTKANAIINGFDSKIITYQGDLYSALVTAGKTARDFDLIVANPPFVAAPEDAKTSLYVHGGPDGLAITRQIFQAQFEERGSIVVIGEFPNLSHHLPPWLSNSPGWQYVAFFAEEHRQKAEVYATERAQPPQAKDVWWQSLVQVGVKDVTSALVVASFDSTRCSEASWETFVWPAQDADQSWTLVLDFWEETCSFWGTKVPLDTPLLPVLQLQWWERPFFPTSIMSMTSQNIYRSESVNQVTSTHYSHHFSYLKTSLDYQREVQSWWQI</sequence>
<dbReference type="EMBL" id="CAMXCT030003613">
    <property type="protein sequence ID" value="CAL4792677.1"/>
    <property type="molecule type" value="Genomic_DNA"/>
</dbReference>
<evidence type="ECO:0000313" key="6">
    <source>
        <dbReference type="EMBL" id="CAL4792677.1"/>
    </source>
</evidence>
<keyword evidence="6" id="KW-0808">Transferase</keyword>
<dbReference type="CDD" id="cd02440">
    <property type="entry name" value="AdoMet_MTases"/>
    <property type="match status" value="1"/>
</dbReference>
<keyword evidence="6" id="KW-0489">Methyltransferase</keyword>
<dbReference type="Gene3D" id="3.40.50.150">
    <property type="entry name" value="Vaccinia Virus protein VP39"/>
    <property type="match status" value="1"/>
</dbReference>
<dbReference type="PANTHER" id="PTHR18895">
    <property type="entry name" value="HEMK METHYLTRANSFERASE"/>
    <property type="match status" value="1"/>
</dbReference>
<evidence type="ECO:0000313" key="5">
    <source>
        <dbReference type="EMBL" id="CAL1158740.1"/>
    </source>
</evidence>
<proteinExistence type="predicted"/>
<accession>A0A9P1G8Y5</accession>
<evidence type="ECO:0000313" key="4">
    <source>
        <dbReference type="EMBL" id="CAI4005365.1"/>
    </source>
</evidence>
<dbReference type="Pfam" id="PF06325">
    <property type="entry name" value="PrmA"/>
    <property type="match status" value="1"/>
</dbReference>
<evidence type="ECO:0000256" key="2">
    <source>
        <dbReference type="ARBA" id="ARBA00022803"/>
    </source>
</evidence>
<dbReference type="InterPro" id="IPR011990">
    <property type="entry name" value="TPR-like_helical_dom_sf"/>
</dbReference>
<protein>
    <submittedName>
        <fullName evidence="6">ETFB lysine methyltransferase (Protein N-lysine methyltransferase METTL20)</fullName>
    </submittedName>
</protein>
<keyword evidence="2 3" id="KW-0802">TPR repeat</keyword>
<dbReference type="OrthoDB" id="447173at2759"/>
<dbReference type="SMART" id="SM00028">
    <property type="entry name" value="TPR"/>
    <property type="match status" value="1"/>
</dbReference>
<keyword evidence="1" id="KW-0677">Repeat</keyword>
<dbReference type="PANTHER" id="PTHR18895:SF74">
    <property type="entry name" value="MTRF1L RELEASE FACTOR GLUTAMINE METHYLTRANSFERASE"/>
    <property type="match status" value="1"/>
</dbReference>
<dbReference type="Pfam" id="PF07719">
    <property type="entry name" value="TPR_2"/>
    <property type="match status" value="1"/>
</dbReference>